<dbReference type="Proteomes" id="UP000692954">
    <property type="component" value="Unassembled WGS sequence"/>
</dbReference>
<name>A0A8S1K5J4_9CILI</name>
<evidence type="ECO:0000313" key="2">
    <source>
        <dbReference type="Proteomes" id="UP000692954"/>
    </source>
</evidence>
<dbReference type="EMBL" id="CAJJDN010000005">
    <property type="protein sequence ID" value="CAD8050710.1"/>
    <property type="molecule type" value="Genomic_DNA"/>
</dbReference>
<proteinExistence type="predicted"/>
<keyword evidence="2" id="KW-1185">Reference proteome</keyword>
<evidence type="ECO:0000313" key="1">
    <source>
        <dbReference type="EMBL" id="CAD8050710.1"/>
    </source>
</evidence>
<sequence length="60" mass="7210">MQFLITIIFVQNDGLLGIQLREFVIRNHQFIKIRRYRKFQGIYHIGLLGVINPNRLNNQK</sequence>
<organism evidence="1 2">
    <name type="scientific">Paramecium sonneborni</name>
    <dbReference type="NCBI Taxonomy" id="65129"/>
    <lineage>
        <taxon>Eukaryota</taxon>
        <taxon>Sar</taxon>
        <taxon>Alveolata</taxon>
        <taxon>Ciliophora</taxon>
        <taxon>Intramacronucleata</taxon>
        <taxon>Oligohymenophorea</taxon>
        <taxon>Peniculida</taxon>
        <taxon>Parameciidae</taxon>
        <taxon>Paramecium</taxon>
    </lineage>
</organism>
<dbReference type="AlphaFoldDB" id="A0A8S1K5J4"/>
<reference evidence="1" key="1">
    <citation type="submission" date="2021-01" db="EMBL/GenBank/DDBJ databases">
        <authorList>
            <consortium name="Genoscope - CEA"/>
            <person name="William W."/>
        </authorList>
    </citation>
    <scope>NUCLEOTIDE SEQUENCE</scope>
</reference>
<protein>
    <submittedName>
        <fullName evidence="1">Uncharacterized protein</fullName>
    </submittedName>
</protein>
<accession>A0A8S1K5J4</accession>
<comment type="caution">
    <text evidence="1">The sequence shown here is derived from an EMBL/GenBank/DDBJ whole genome shotgun (WGS) entry which is preliminary data.</text>
</comment>
<gene>
    <name evidence="1" type="ORF">PSON_ATCC_30995.1.T0050154</name>
</gene>